<feature type="binding site" evidence="9">
    <location>
        <position position="222"/>
    </location>
    <ligand>
        <name>ATP</name>
        <dbReference type="ChEBI" id="CHEBI:30616"/>
    </ligand>
</feature>
<dbReference type="GO" id="GO:0005634">
    <property type="term" value="C:nucleus"/>
    <property type="evidence" value="ECO:0007669"/>
    <property type="project" value="TreeGrafter"/>
</dbReference>
<evidence type="ECO:0000256" key="5">
    <source>
        <dbReference type="ARBA" id="ARBA00022777"/>
    </source>
</evidence>
<evidence type="ECO:0000256" key="10">
    <source>
        <dbReference type="SAM" id="MobiDB-lite"/>
    </source>
</evidence>
<dbReference type="GO" id="GO:0005524">
    <property type="term" value="F:ATP binding"/>
    <property type="evidence" value="ECO:0007669"/>
    <property type="project" value="UniProtKB-UniRule"/>
</dbReference>
<sequence>MHRGPRVVRLLRVAINVGCGAMRADSCSYCSQLRRCTSTQNNTQQQQQKDRHNRRVPRRRQLLVGVWTGERSARAARIRQVYMCYICVPLCRCIIFRQQARLTKKASAILRKLDIRGALAGSSGSNSSSSAAAAGSSGAASTSGSGKMGNNATSSNKKVDAAESVKEFLEQAKEEFEDKWKKNPTNTACLDDFERIKTLGTGSFGRVMIVQHKPSKEYYAMKILDKQKVVKLKQSLCFYLSSDTRVSWYSSRTLCTHKKFDREINQVHTLANKRRLRHITHVLDKFTNINYKRRDDCARVSRQRRRRGLAPSVLEDRENPDFTSLKYCGRCSDDRQPGPVGANEATRAGDSLPFPTITNIISILALVQKSIGKKAVCTLVIHTHARSRTRDDERTKGQVCVLERAYASAEWVTVEQKKSACLDNHRSNSAECGIVPEKSGYMVDKAHPRKERKFWKKMKIYKQITSIYMCARREYQPSLALPALYTLYRAALLMTAAVRLLLPPQPS</sequence>
<evidence type="ECO:0000256" key="6">
    <source>
        <dbReference type="ARBA" id="ARBA00022840"/>
    </source>
</evidence>
<dbReference type="Proteomes" id="UP000479190">
    <property type="component" value="Unassembled WGS sequence"/>
</dbReference>
<keyword evidence="5" id="KW-0418">Kinase</keyword>
<accession>A0A6H5IB77</accession>
<comment type="catalytic activity">
    <reaction evidence="7">
        <text>L-threonyl-[protein] + ATP = O-phospho-L-threonyl-[protein] + ADP + H(+)</text>
        <dbReference type="Rhea" id="RHEA:46608"/>
        <dbReference type="Rhea" id="RHEA-COMP:11060"/>
        <dbReference type="Rhea" id="RHEA-COMP:11605"/>
        <dbReference type="ChEBI" id="CHEBI:15378"/>
        <dbReference type="ChEBI" id="CHEBI:30013"/>
        <dbReference type="ChEBI" id="CHEBI:30616"/>
        <dbReference type="ChEBI" id="CHEBI:61977"/>
        <dbReference type="ChEBI" id="CHEBI:456216"/>
        <dbReference type="EC" id="2.7.11.11"/>
    </reaction>
</comment>
<keyword evidence="4 9" id="KW-0547">Nucleotide-binding</keyword>
<evidence type="ECO:0000256" key="2">
    <source>
        <dbReference type="ARBA" id="ARBA00022527"/>
    </source>
</evidence>
<evidence type="ECO:0000313" key="11">
    <source>
        <dbReference type="EMBL" id="CAB0035253.1"/>
    </source>
</evidence>
<dbReference type="EMBL" id="CADCXV010000776">
    <property type="protein sequence ID" value="CAB0035253.1"/>
    <property type="molecule type" value="Genomic_DNA"/>
</dbReference>
<feature type="compositionally biased region" description="Low complexity" evidence="10">
    <location>
        <begin position="120"/>
        <end position="145"/>
    </location>
</feature>
<dbReference type="OrthoDB" id="8300540at2759"/>
<evidence type="ECO:0000256" key="4">
    <source>
        <dbReference type="ARBA" id="ARBA00022741"/>
    </source>
</evidence>
<evidence type="ECO:0000256" key="8">
    <source>
        <dbReference type="ARBA" id="ARBA00047454"/>
    </source>
</evidence>
<feature type="region of interest" description="Disordered" evidence="10">
    <location>
        <begin position="120"/>
        <end position="158"/>
    </location>
</feature>
<keyword evidence="6 9" id="KW-0067">ATP-binding</keyword>
<comment type="catalytic activity">
    <reaction evidence="8">
        <text>L-seryl-[protein] + ATP = O-phospho-L-seryl-[protein] + ADP + H(+)</text>
        <dbReference type="Rhea" id="RHEA:17989"/>
        <dbReference type="Rhea" id="RHEA-COMP:9863"/>
        <dbReference type="Rhea" id="RHEA-COMP:11604"/>
        <dbReference type="ChEBI" id="CHEBI:15378"/>
        <dbReference type="ChEBI" id="CHEBI:29999"/>
        <dbReference type="ChEBI" id="CHEBI:30616"/>
        <dbReference type="ChEBI" id="CHEBI:83421"/>
        <dbReference type="ChEBI" id="CHEBI:456216"/>
        <dbReference type="EC" id="2.7.11.11"/>
    </reaction>
</comment>
<proteinExistence type="predicted"/>
<dbReference type="InterPro" id="IPR011009">
    <property type="entry name" value="Kinase-like_dom_sf"/>
</dbReference>
<protein>
    <recommendedName>
        <fullName evidence="1">cAMP-dependent protein kinase</fullName>
        <ecNumber evidence="1">2.7.11.11</ecNumber>
    </recommendedName>
</protein>
<organism evidence="11 12">
    <name type="scientific">Trichogramma brassicae</name>
    <dbReference type="NCBI Taxonomy" id="86971"/>
    <lineage>
        <taxon>Eukaryota</taxon>
        <taxon>Metazoa</taxon>
        <taxon>Ecdysozoa</taxon>
        <taxon>Arthropoda</taxon>
        <taxon>Hexapoda</taxon>
        <taxon>Insecta</taxon>
        <taxon>Pterygota</taxon>
        <taxon>Neoptera</taxon>
        <taxon>Endopterygota</taxon>
        <taxon>Hymenoptera</taxon>
        <taxon>Apocrita</taxon>
        <taxon>Proctotrupomorpha</taxon>
        <taxon>Chalcidoidea</taxon>
        <taxon>Trichogrammatidae</taxon>
        <taxon>Trichogramma</taxon>
    </lineage>
</organism>
<evidence type="ECO:0000256" key="1">
    <source>
        <dbReference type="ARBA" id="ARBA00012444"/>
    </source>
</evidence>
<dbReference type="AlphaFoldDB" id="A0A6H5IB77"/>
<evidence type="ECO:0000256" key="3">
    <source>
        <dbReference type="ARBA" id="ARBA00022679"/>
    </source>
</evidence>
<dbReference type="PANTHER" id="PTHR24353">
    <property type="entry name" value="CYCLIC NUCLEOTIDE-DEPENDENT PROTEIN KINASE"/>
    <property type="match status" value="1"/>
</dbReference>
<dbReference type="GO" id="GO:0004691">
    <property type="term" value="F:cAMP-dependent protein kinase activity"/>
    <property type="evidence" value="ECO:0007669"/>
    <property type="project" value="UniProtKB-EC"/>
</dbReference>
<dbReference type="GO" id="GO:0005952">
    <property type="term" value="C:cAMP-dependent protein kinase complex"/>
    <property type="evidence" value="ECO:0007669"/>
    <property type="project" value="TreeGrafter"/>
</dbReference>
<dbReference type="InterPro" id="IPR017441">
    <property type="entry name" value="Protein_kinase_ATP_BS"/>
</dbReference>
<reference evidence="11 12" key="1">
    <citation type="submission" date="2020-02" db="EMBL/GenBank/DDBJ databases">
        <authorList>
            <person name="Ferguson B K."/>
        </authorList>
    </citation>
    <scope>NUCLEOTIDE SEQUENCE [LARGE SCALE GENOMIC DNA]</scope>
</reference>
<name>A0A6H5IB77_9HYME</name>
<evidence type="ECO:0000256" key="7">
    <source>
        <dbReference type="ARBA" id="ARBA00047292"/>
    </source>
</evidence>
<keyword evidence="2" id="KW-0723">Serine/threonine-protein kinase</keyword>
<dbReference type="Gene3D" id="3.30.200.20">
    <property type="entry name" value="Phosphorylase Kinase, domain 1"/>
    <property type="match status" value="1"/>
</dbReference>
<dbReference type="PANTHER" id="PTHR24353:SF153">
    <property type="entry name" value="CAMP-DEPENDENT PROTEIN KINASE CATALYTIC SUBUNIT 1"/>
    <property type="match status" value="1"/>
</dbReference>
<evidence type="ECO:0000313" key="12">
    <source>
        <dbReference type="Proteomes" id="UP000479190"/>
    </source>
</evidence>
<dbReference type="PROSITE" id="PS00107">
    <property type="entry name" value="PROTEIN_KINASE_ATP"/>
    <property type="match status" value="1"/>
</dbReference>
<gene>
    <name evidence="11" type="ORF">TBRA_LOCUS7151</name>
</gene>
<evidence type="ECO:0000256" key="9">
    <source>
        <dbReference type="PROSITE-ProRule" id="PRU10141"/>
    </source>
</evidence>
<keyword evidence="3" id="KW-0808">Transferase</keyword>
<keyword evidence="12" id="KW-1185">Reference proteome</keyword>
<dbReference type="GO" id="GO:0005829">
    <property type="term" value="C:cytosol"/>
    <property type="evidence" value="ECO:0007669"/>
    <property type="project" value="TreeGrafter"/>
</dbReference>
<dbReference type="SUPFAM" id="SSF56112">
    <property type="entry name" value="Protein kinase-like (PK-like)"/>
    <property type="match status" value="1"/>
</dbReference>
<dbReference type="EC" id="2.7.11.11" evidence="1"/>